<sequence length="81" mass="9318">PRMNEQRDEAFESLEGIKDRKIRLMFATLIKHLPFNKENRIAEETFISTYIAPILPGTLKANEKVSIHLSLYNLACTSLVK</sequence>
<evidence type="ECO:0000313" key="2">
    <source>
        <dbReference type="Proteomes" id="UP000780801"/>
    </source>
</evidence>
<keyword evidence="2" id="KW-1185">Reference proteome</keyword>
<reference evidence="1" key="1">
    <citation type="journal article" date="2020" name="Fungal Divers.">
        <title>Resolving the Mortierellaceae phylogeny through synthesis of multi-gene phylogenetics and phylogenomics.</title>
        <authorList>
            <person name="Vandepol N."/>
            <person name="Liber J."/>
            <person name="Desiro A."/>
            <person name="Na H."/>
            <person name="Kennedy M."/>
            <person name="Barry K."/>
            <person name="Grigoriev I.V."/>
            <person name="Miller A.N."/>
            <person name="O'Donnell K."/>
            <person name="Stajich J.E."/>
            <person name="Bonito G."/>
        </authorList>
    </citation>
    <scope>NUCLEOTIDE SEQUENCE</scope>
    <source>
        <strain evidence="1">KOD1015</strain>
    </source>
</reference>
<proteinExistence type="predicted"/>
<name>A0A9P6FM64_9FUNG</name>
<accession>A0A9P6FM64</accession>
<protein>
    <submittedName>
        <fullName evidence="1">Uncharacterized protein</fullName>
    </submittedName>
</protein>
<feature type="non-terminal residue" evidence="1">
    <location>
        <position position="1"/>
    </location>
</feature>
<comment type="caution">
    <text evidence="1">The sequence shown here is derived from an EMBL/GenBank/DDBJ whole genome shotgun (WGS) entry which is preliminary data.</text>
</comment>
<dbReference type="EMBL" id="JAABOA010005132">
    <property type="protein sequence ID" value="KAF9577220.1"/>
    <property type="molecule type" value="Genomic_DNA"/>
</dbReference>
<dbReference type="Proteomes" id="UP000780801">
    <property type="component" value="Unassembled WGS sequence"/>
</dbReference>
<organism evidence="1 2">
    <name type="scientific">Lunasporangiospora selenospora</name>
    <dbReference type="NCBI Taxonomy" id="979761"/>
    <lineage>
        <taxon>Eukaryota</taxon>
        <taxon>Fungi</taxon>
        <taxon>Fungi incertae sedis</taxon>
        <taxon>Mucoromycota</taxon>
        <taxon>Mortierellomycotina</taxon>
        <taxon>Mortierellomycetes</taxon>
        <taxon>Mortierellales</taxon>
        <taxon>Mortierellaceae</taxon>
        <taxon>Lunasporangiospora</taxon>
    </lineage>
</organism>
<dbReference type="OrthoDB" id="2414251at2759"/>
<dbReference type="AlphaFoldDB" id="A0A9P6FM64"/>
<gene>
    <name evidence="1" type="ORF">BGW38_007719</name>
</gene>
<evidence type="ECO:0000313" key="1">
    <source>
        <dbReference type="EMBL" id="KAF9577220.1"/>
    </source>
</evidence>